<dbReference type="Gene3D" id="2.120.10.30">
    <property type="entry name" value="TolB, C-terminal domain"/>
    <property type="match status" value="2"/>
</dbReference>
<dbReference type="AlphaFoldDB" id="A0A813WT74"/>
<dbReference type="EMBL" id="CAJNOJ010000049">
    <property type="protein sequence ID" value="CAF0960262.1"/>
    <property type="molecule type" value="Genomic_DNA"/>
</dbReference>
<dbReference type="InterPro" id="IPR019405">
    <property type="entry name" value="Lactonase_7-beta_prop"/>
</dbReference>
<gene>
    <name evidence="4" type="ORF">EDS130_LOCUS12812</name>
    <name evidence="3" type="ORF">XAT740_LOCUS5691</name>
</gene>
<evidence type="ECO:0000313" key="5">
    <source>
        <dbReference type="Proteomes" id="UP000663828"/>
    </source>
</evidence>
<dbReference type="Gene3D" id="3.50.4.10">
    <property type="entry name" value="Hepatocyte Growth Factor"/>
    <property type="match status" value="1"/>
</dbReference>
<organism evidence="3 5">
    <name type="scientific">Adineta ricciae</name>
    <name type="common">Rotifer</name>
    <dbReference type="NCBI Taxonomy" id="249248"/>
    <lineage>
        <taxon>Eukaryota</taxon>
        <taxon>Metazoa</taxon>
        <taxon>Spiralia</taxon>
        <taxon>Gnathifera</taxon>
        <taxon>Rotifera</taxon>
        <taxon>Eurotatoria</taxon>
        <taxon>Bdelloidea</taxon>
        <taxon>Adinetida</taxon>
        <taxon>Adinetidae</taxon>
        <taxon>Adineta</taxon>
    </lineage>
</organism>
<protein>
    <recommendedName>
        <fullName evidence="2">Apple domain-containing protein</fullName>
    </recommendedName>
</protein>
<dbReference type="SUPFAM" id="SSF57414">
    <property type="entry name" value="Hairpin loop containing domain-like"/>
    <property type="match status" value="1"/>
</dbReference>
<accession>A0A813WT74</accession>
<evidence type="ECO:0000256" key="1">
    <source>
        <dbReference type="SAM" id="SignalP"/>
    </source>
</evidence>
<dbReference type="InterPro" id="IPR003609">
    <property type="entry name" value="Pan_app"/>
</dbReference>
<keyword evidence="5" id="KW-1185">Reference proteome</keyword>
<dbReference type="GO" id="GO:0061630">
    <property type="term" value="F:ubiquitin protein ligase activity"/>
    <property type="evidence" value="ECO:0007669"/>
    <property type="project" value="TreeGrafter"/>
</dbReference>
<dbReference type="GO" id="GO:0000209">
    <property type="term" value="P:protein polyubiquitination"/>
    <property type="evidence" value="ECO:0007669"/>
    <property type="project" value="TreeGrafter"/>
</dbReference>
<dbReference type="CDD" id="cd05819">
    <property type="entry name" value="NHL"/>
    <property type="match status" value="1"/>
</dbReference>
<dbReference type="Proteomes" id="UP000663828">
    <property type="component" value="Unassembled WGS sequence"/>
</dbReference>
<feature type="chain" id="PRO_5036223405" description="Apple domain-containing protein" evidence="1">
    <location>
        <begin position="18"/>
        <end position="492"/>
    </location>
</feature>
<dbReference type="GO" id="GO:0043161">
    <property type="term" value="P:proteasome-mediated ubiquitin-dependent protein catabolic process"/>
    <property type="evidence" value="ECO:0007669"/>
    <property type="project" value="TreeGrafter"/>
</dbReference>
<dbReference type="Proteomes" id="UP000663852">
    <property type="component" value="Unassembled WGS sequence"/>
</dbReference>
<proteinExistence type="predicted"/>
<dbReference type="SUPFAM" id="SSF101898">
    <property type="entry name" value="NHL repeat"/>
    <property type="match status" value="1"/>
</dbReference>
<evidence type="ECO:0000313" key="4">
    <source>
        <dbReference type="EMBL" id="CAF0960262.1"/>
    </source>
</evidence>
<keyword evidence="1" id="KW-0732">Signal</keyword>
<evidence type="ECO:0000259" key="2">
    <source>
        <dbReference type="Pfam" id="PF00024"/>
    </source>
</evidence>
<dbReference type="PANTHER" id="PTHR24104">
    <property type="entry name" value="E3 UBIQUITIN-PROTEIN LIGASE NHLRC1-RELATED"/>
    <property type="match status" value="1"/>
</dbReference>
<dbReference type="InterPro" id="IPR011042">
    <property type="entry name" value="6-blade_b-propeller_TolB-like"/>
</dbReference>
<reference evidence="3" key="1">
    <citation type="submission" date="2021-02" db="EMBL/GenBank/DDBJ databases">
        <authorList>
            <person name="Nowell W R."/>
        </authorList>
    </citation>
    <scope>NUCLEOTIDE SEQUENCE</scope>
</reference>
<dbReference type="PANTHER" id="PTHR24104:SF25">
    <property type="entry name" value="PROTEIN LIN-41"/>
    <property type="match status" value="1"/>
</dbReference>
<comment type="caution">
    <text evidence="3">The sequence shown here is derived from an EMBL/GenBank/DDBJ whole genome shotgun (WGS) entry which is preliminary data.</text>
</comment>
<dbReference type="InterPro" id="IPR050952">
    <property type="entry name" value="TRIM-NHL_E3_ligases"/>
</dbReference>
<sequence>MMFSIFVILFNLPFTHTNYESRIAVTPVGYEFQLRYSIQLLVSTTAQTIITCSATCNQLSSCRTFDFDSVSKRCRLFEADTTTTGSIIVSSSSTSRVGTVQISSDLYSSTHNQPCTLCEMDRYETCSANTSTCQCPKNSYWDGSVCALQLFQNNTCKQQNACRSDLNLTCAQDCSGIFTKCVPASIINATQTSAGYGVTFVGTCSGSSVVNQTILTGQAGITMSPNGMLYVADGANRVVLYSQSNRVGTTVQSYGSWPAFLFYDNRTSLLYVTVIQLNLVYIYPTNNTIPPNGISYDNCSLKWLYRPSGIVVDSTGNVYISSYMCHWITKWTPNATTGILIAGSATGTLGSTSTTMSSSMNMALDEANSVIYVADRFNNRVQRFSLNGLGVGVTVAGGNGIGSAPNQLSQPTDVYLSKSKTVLYIADYANSRIQKWVINASMGTTIAGSASGIAGSSAYLLNGAYALTVDPTETYLYASDLNNNRIQRFFFL</sequence>
<evidence type="ECO:0000313" key="3">
    <source>
        <dbReference type="EMBL" id="CAF0855185.1"/>
    </source>
</evidence>
<dbReference type="Pfam" id="PF00024">
    <property type="entry name" value="PAN_1"/>
    <property type="match status" value="1"/>
</dbReference>
<feature type="domain" description="Apple" evidence="2">
    <location>
        <begin position="42"/>
        <end position="90"/>
    </location>
</feature>
<dbReference type="OrthoDB" id="654191at2759"/>
<name>A0A813WT74_ADIRI</name>
<feature type="signal peptide" evidence="1">
    <location>
        <begin position="1"/>
        <end position="17"/>
    </location>
</feature>
<dbReference type="GO" id="GO:0008270">
    <property type="term" value="F:zinc ion binding"/>
    <property type="evidence" value="ECO:0007669"/>
    <property type="project" value="UniProtKB-KW"/>
</dbReference>
<dbReference type="EMBL" id="CAJNOR010000249">
    <property type="protein sequence ID" value="CAF0855185.1"/>
    <property type="molecule type" value="Genomic_DNA"/>
</dbReference>
<dbReference type="Pfam" id="PF10282">
    <property type="entry name" value="Lactonase"/>
    <property type="match status" value="1"/>
</dbReference>